<dbReference type="PANTHER" id="PTHR38480">
    <property type="entry name" value="SLR0254 PROTEIN"/>
    <property type="match status" value="1"/>
</dbReference>
<accession>A0A7X9S1L9</accession>
<dbReference type="InterPro" id="IPR010432">
    <property type="entry name" value="RDD"/>
</dbReference>
<comment type="caution">
    <text evidence="7">The sequence shown here is derived from an EMBL/GenBank/DDBJ whole genome shotgun (WGS) entry which is preliminary data.</text>
</comment>
<feature type="domain" description="RDD" evidence="6">
    <location>
        <begin position="19"/>
        <end position="140"/>
    </location>
</feature>
<organism evidence="7 8">
    <name type="scientific">Flammeovirga aprica JL-4</name>
    <dbReference type="NCBI Taxonomy" id="694437"/>
    <lineage>
        <taxon>Bacteria</taxon>
        <taxon>Pseudomonadati</taxon>
        <taxon>Bacteroidota</taxon>
        <taxon>Cytophagia</taxon>
        <taxon>Cytophagales</taxon>
        <taxon>Flammeovirgaceae</taxon>
        <taxon>Flammeovirga</taxon>
    </lineage>
</organism>
<feature type="transmembrane region" description="Helical" evidence="5">
    <location>
        <begin position="106"/>
        <end position="126"/>
    </location>
</feature>
<gene>
    <name evidence="7" type="ORF">HHU12_32050</name>
</gene>
<proteinExistence type="predicted"/>
<dbReference type="PANTHER" id="PTHR38480:SF1">
    <property type="entry name" value="SLR0254 PROTEIN"/>
    <property type="match status" value="1"/>
</dbReference>
<dbReference type="RefSeq" id="WP_169660822.1">
    <property type="nucleotide sequence ID" value="NZ_JABANE010000185.1"/>
</dbReference>
<keyword evidence="3 5" id="KW-1133">Transmembrane helix</keyword>
<name>A0A7X9S1L9_9BACT</name>
<evidence type="ECO:0000256" key="5">
    <source>
        <dbReference type="SAM" id="Phobius"/>
    </source>
</evidence>
<dbReference type="EMBL" id="JABANE010000185">
    <property type="protein sequence ID" value="NME72636.1"/>
    <property type="molecule type" value="Genomic_DNA"/>
</dbReference>
<evidence type="ECO:0000256" key="2">
    <source>
        <dbReference type="ARBA" id="ARBA00022692"/>
    </source>
</evidence>
<dbReference type="Proteomes" id="UP000576082">
    <property type="component" value="Unassembled WGS sequence"/>
</dbReference>
<evidence type="ECO:0000313" key="7">
    <source>
        <dbReference type="EMBL" id="NME72636.1"/>
    </source>
</evidence>
<evidence type="ECO:0000256" key="1">
    <source>
        <dbReference type="ARBA" id="ARBA00004141"/>
    </source>
</evidence>
<keyword evidence="8" id="KW-1185">Reference proteome</keyword>
<evidence type="ECO:0000259" key="6">
    <source>
        <dbReference type="Pfam" id="PF06271"/>
    </source>
</evidence>
<comment type="subcellular location">
    <subcellularLocation>
        <location evidence="1">Membrane</location>
        <topology evidence="1">Multi-pass membrane protein</topology>
    </subcellularLocation>
</comment>
<sequence>MSSISFQNSQNVNLKFQKALITTRIAAWVIDALLLVSIVYFPYVLFDELYSIIDTWVYVAGGVFMIYNLLCEVFFEGQSLGKRVMKIRVVSMDGSAVKFSQYIIRWIFRLIDITLLQGAVAVYTILLKGKGQRLGDILAGTIVISEEREIKQYNFDIPTFLEGYEPTFKNADSINDRQLSVIKKALKLKQEDLYHYAYPTSEHLQHNKVISMITRKLRRQLHIESDLEDPGFLRQLLDDYYFLTSASHRDKIID</sequence>
<dbReference type="AlphaFoldDB" id="A0A7X9S1L9"/>
<evidence type="ECO:0000313" key="8">
    <source>
        <dbReference type="Proteomes" id="UP000576082"/>
    </source>
</evidence>
<dbReference type="Pfam" id="PF06271">
    <property type="entry name" value="RDD"/>
    <property type="match status" value="1"/>
</dbReference>
<reference evidence="7 8" key="1">
    <citation type="submission" date="2020-04" db="EMBL/GenBank/DDBJ databases">
        <title>Flammeovirga sp. SR4, a novel species isolated from seawater.</title>
        <authorList>
            <person name="Wang X."/>
        </authorList>
    </citation>
    <scope>NUCLEOTIDE SEQUENCE [LARGE SCALE GENOMIC DNA]</scope>
    <source>
        <strain evidence="7 8">ATCC 23126</strain>
    </source>
</reference>
<evidence type="ECO:0000256" key="4">
    <source>
        <dbReference type="ARBA" id="ARBA00023136"/>
    </source>
</evidence>
<keyword evidence="4 5" id="KW-0472">Membrane</keyword>
<feature type="transmembrane region" description="Helical" evidence="5">
    <location>
        <begin position="55"/>
        <end position="75"/>
    </location>
</feature>
<evidence type="ECO:0000256" key="3">
    <source>
        <dbReference type="ARBA" id="ARBA00022989"/>
    </source>
</evidence>
<feature type="transmembrane region" description="Helical" evidence="5">
    <location>
        <begin position="21"/>
        <end position="43"/>
    </location>
</feature>
<keyword evidence="2 5" id="KW-0812">Transmembrane</keyword>
<protein>
    <submittedName>
        <fullName evidence="7">RDD family protein</fullName>
    </submittedName>
</protein>
<dbReference type="GO" id="GO:0016020">
    <property type="term" value="C:membrane"/>
    <property type="evidence" value="ECO:0007669"/>
    <property type="project" value="UniProtKB-SubCell"/>
</dbReference>